<keyword evidence="1" id="KW-0560">Oxidoreductase</keyword>
<dbReference type="PANTHER" id="PTHR40279:SF3">
    <property type="entry name" value="4-AMINOBENZOATE SYNTHASE"/>
    <property type="match status" value="1"/>
</dbReference>
<evidence type="ECO:0000313" key="4">
    <source>
        <dbReference type="EMBL" id="CAB4977388.1"/>
    </source>
</evidence>
<dbReference type="GO" id="GO:0016491">
    <property type="term" value="F:oxidoreductase activity"/>
    <property type="evidence" value="ECO:0007669"/>
    <property type="project" value="UniProtKB-KW"/>
</dbReference>
<evidence type="ECO:0000313" key="3">
    <source>
        <dbReference type="EMBL" id="CAB4815004.1"/>
    </source>
</evidence>
<dbReference type="InterPro" id="IPR016084">
    <property type="entry name" value="Haem_Oase-like_multi-hlx"/>
</dbReference>
<name>A0A6J7MBD3_9ZZZZ</name>
<organism evidence="4">
    <name type="scientific">freshwater metagenome</name>
    <dbReference type="NCBI Taxonomy" id="449393"/>
    <lineage>
        <taxon>unclassified sequences</taxon>
        <taxon>metagenomes</taxon>
        <taxon>ecological metagenomes</taxon>
    </lineage>
</organism>
<dbReference type="EMBL" id="CAFAAQ010000143">
    <property type="protein sequence ID" value="CAB4815004.1"/>
    <property type="molecule type" value="Genomic_DNA"/>
</dbReference>
<dbReference type="InterPro" id="IPR039068">
    <property type="entry name" value="PqqC-like"/>
</dbReference>
<dbReference type="EMBL" id="CAFBOG010000061">
    <property type="protein sequence ID" value="CAB4977388.1"/>
    <property type="molecule type" value="Genomic_DNA"/>
</dbReference>
<protein>
    <submittedName>
        <fullName evidence="4">Unannotated protein</fullName>
    </submittedName>
</protein>
<proteinExistence type="predicted"/>
<gene>
    <name evidence="2" type="ORF">UFOPK2582_00318</name>
    <name evidence="3" type="ORF">UFOPK3046_01394</name>
    <name evidence="4" type="ORF">UFOPK3914_00819</name>
</gene>
<accession>A0A6J7MBD3</accession>
<dbReference type="Pfam" id="PF14518">
    <property type="entry name" value="Haem_oxygenas_2"/>
    <property type="match status" value="1"/>
</dbReference>
<sequence length="256" mass="28862">MADEIRKFKDIRVGLTTESLPVEEFMAELDHIQSSVCVTRNQLWSHVADGTLSEEHLRRFCKEYYFLGVTYTGEFASLVANAPDPDALTLDQSEHFAHWIQNLADETGYAGDANHVTMKVEWARMLGISDEDLLSYVPVPATLGAVLGTMYYMRRSYEEGLAAFGWAGERFAASTGYAQLMYEGLRDHYGIEVPNFAVHAYAEVDHGDAADYLLRQVVTTAAVQHRVRRAVRHVFTLRNARAQALNLWLEEPGALR</sequence>
<evidence type="ECO:0000313" key="2">
    <source>
        <dbReference type="EMBL" id="CAB4689498.1"/>
    </source>
</evidence>
<dbReference type="PANTHER" id="PTHR40279">
    <property type="entry name" value="PQQC-LIKE PROTEIN"/>
    <property type="match status" value="1"/>
</dbReference>
<dbReference type="EMBL" id="CAEZXS010000022">
    <property type="protein sequence ID" value="CAB4689498.1"/>
    <property type="molecule type" value="Genomic_DNA"/>
</dbReference>
<evidence type="ECO:0000256" key="1">
    <source>
        <dbReference type="ARBA" id="ARBA00023002"/>
    </source>
</evidence>
<reference evidence="4" key="1">
    <citation type="submission" date="2020-05" db="EMBL/GenBank/DDBJ databases">
        <authorList>
            <person name="Chiriac C."/>
            <person name="Salcher M."/>
            <person name="Ghai R."/>
            <person name="Kavagutti S V."/>
        </authorList>
    </citation>
    <scope>NUCLEOTIDE SEQUENCE</scope>
</reference>
<dbReference type="AlphaFoldDB" id="A0A6J7MBD3"/>
<dbReference type="Gene3D" id="1.20.910.10">
    <property type="entry name" value="Heme oxygenase-like"/>
    <property type="match status" value="1"/>
</dbReference>
<dbReference type="SUPFAM" id="SSF48613">
    <property type="entry name" value="Heme oxygenase-like"/>
    <property type="match status" value="1"/>
</dbReference>